<feature type="compositionally biased region" description="Low complexity" evidence="1">
    <location>
        <begin position="172"/>
        <end position="183"/>
    </location>
</feature>
<proteinExistence type="predicted"/>
<feature type="compositionally biased region" description="Basic residues" evidence="1">
    <location>
        <begin position="286"/>
        <end position="300"/>
    </location>
</feature>
<feature type="region of interest" description="Disordered" evidence="1">
    <location>
        <begin position="172"/>
        <end position="360"/>
    </location>
</feature>
<dbReference type="Proteomes" id="UP001501371">
    <property type="component" value="Unassembled WGS sequence"/>
</dbReference>
<feature type="compositionally biased region" description="Basic and acidic residues" evidence="1">
    <location>
        <begin position="197"/>
        <end position="206"/>
    </location>
</feature>
<feature type="compositionally biased region" description="Basic and acidic residues" evidence="1">
    <location>
        <begin position="346"/>
        <end position="360"/>
    </location>
</feature>
<gene>
    <name evidence="2" type="ORF">GCM10009654_46170</name>
</gene>
<organism evidence="2 3">
    <name type="scientific">Streptomyces hebeiensis</name>
    <dbReference type="NCBI Taxonomy" id="229486"/>
    <lineage>
        <taxon>Bacteria</taxon>
        <taxon>Bacillati</taxon>
        <taxon>Actinomycetota</taxon>
        <taxon>Actinomycetes</taxon>
        <taxon>Kitasatosporales</taxon>
        <taxon>Streptomycetaceae</taxon>
        <taxon>Streptomyces</taxon>
    </lineage>
</organism>
<evidence type="ECO:0000313" key="3">
    <source>
        <dbReference type="Proteomes" id="UP001501371"/>
    </source>
</evidence>
<accession>A0ABP4FIV0</accession>
<comment type="caution">
    <text evidence="2">The sequence shown here is derived from an EMBL/GenBank/DDBJ whole genome shotgun (WGS) entry which is preliminary data.</text>
</comment>
<dbReference type="RefSeq" id="WP_344279914.1">
    <property type="nucleotide sequence ID" value="NZ_BAAAKV010000044.1"/>
</dbReference>
<dbReference type="EMBL" id="BAAAKV010000044">
    <property type="protein sequence ID" value="GAA1183550.1"/>
    <property type="molecule type" value="Genomic_DNA"/>
</dbReference>
<feature type="compositionally biased region" description="Acidic residues" evidence="1">
    <location>
        <begin position="307"/>
        <end position="316"/>
    </location>
</feature>
<evidence type="ECO:0000313" key="2">
    <source>
        <dbReference type="EMBL" id="GAA1183550.1"/>
    </source>
</evidence>
<protein>
    <recommendedName>
        <fullName evidence="4">UL36 very large tegument protein</fullName>
    </recommendedName>
</protein>
<evidence type="ECO:0008006" key="4">
    <source>
        <dbReference type="Google" id="ProtNLM"/>
    </source>
</evidence>
<keyword evidence="3" id="KW-1185">Reference proteome</keyword>
<reference evidence="3" key="1">
    <citation type="journal article" date="2019" name="Int. J. Syst. Evol. Microbiol.">
        <title>The Global Catalogue of Microorganisms (GCM) 10K type strain sequencing project: providing services to taxonomists for standard genome sequencing and annotation.</title>
        <authorList>
            <consortium name="The Broad Institute Genomics Platform"/>
            <consortium name="The Broad Institute Genome Sequencing Center for Infectious Disease"/>
            <person name="Wu L."/>
            <person name="Ma J."/>
        </authorList>
    </citation>
    <scope>NUCLEOTIDE SEQUENCE [LARGE SCALE GENOMIC DNA]</scope>
    <source>
        <strain evidence="3">JCM 12696</strain>
    </source>
</reference>
<name>A0ABP4FIV0_9ACTN</name>
<sequence>MEGRQLPAETVEFARYLRELTARLDQGGGWYGVFVRRDPDGLRACLDGADVPPWDVVESLLHDLTAGGDARAHAREAVRARALHTASAAAYDRRPGGAESLSERLRLMTGEQARAAGRAEELIRLMRAAPEGSPRAEQLAGDLAWVRDDHARAAARCAELRERWAALAARGRTDGTGAAGRADAVPDRSPGGSSRPAGDERHRADGGRTGAHRGTAGQEGAGWGDADRAGVNRTGVDQADAGRAGVDRTGVDQDGAGRSGADRTGARAPVMPGGPGEQTVDTTASRKNKRATAARRRPRGGRFAGLDLDDTAEPGIDEAPPVPLPVAPVAPRGARFGGSAGPPVERVPRDRAQAHPHAPEDLRAAAETVATLVRLRADGRTGEAHIVLCEAAGRPAGQLPPLAAELHRAGLDADWSEVLWEAASLPPVQLAAAAGALAGAGRDADCRHLLRQGVSRPAEEIAGAALALGEAGRAREARALLTAFVQARTPKDAALVAALDPRTLVPQLIDAARAVSVSRERDLVHALRMAGIAPA</sequence>
<evidence type="ECO:0000256" key="1">
    <source>
        <dbReference type="SAM" id="MobiDB-lite"/>
    </source>
</evidence>